<gene>
    <name evidence="1" type="ORF">AMATHDRAFT_9132</name>
</gene>
<evidence type="ECO:0000313" key="2">
    <source>
        <dbReference type="Proteomes" id="UP000242287"/>
    </source>
</evidence>
<dbReference type="Proteomes" id="UP000242287">
    <property type="component" value="Unassembled WGS sequence"/>
</dbReference>
<dbReference type="EMBL" id="KZ302363">
    <property type="protein sequence ID" value="PFH45499.1"/>
    <property type="molecule type" value="Genomic_DNA"/>
</dbReference>
<accession>A0A2A9N6S4</accession>
<evidence type="ECO:0000313" key="1">
    <source>
        <dbReference type="EMBL" id="PFH45499.1"/>
    </source>
</evidence>
<proteinExistence type="predicted"/>
<name>A0A2A9N6S4_9AGAR</name>
<sequence>MFAALRKGGYILQNLLQEGSGGNGLNEAIGGRFQNQNLEVVVAVDGEGRHTSGFDRDFKVCKKSLVSARVTI</sequence>
<protein>
    <submittedName>
        <fullName evidence="1">Uncharacterized protein</fullName>
    </submittedName>
</protein>
<organism evidence="1 2">
    <name type="scientific">Amanita thiersii Skay4041</name>
    <dbReference type="NCBI Taxonomy" id="703135"/>
    <lineage>
        <taxon>Eukaryota</taxon>
        <taxon>Fungi</taxon>
        <taxon>Dikarya</taxon>
        <taxon>Basidiomycota</taxon>
        <taxon>Agaricomycotina</taxon>
        <taxon>Agaricomycetes</taxon>
        <taxon>Agaricomycetidae</taxon>
        <taxon>Agaricales</taxon>
        <taxon>Pluteineae</taxon>
        <taxon>Amanitaceae</taxon>
        <taxon>Amanita</taxon>
    </lineage>
</organism>
<keyword evidence="2" id="KW-1185">Reference proteome</keyword>
<reference evidence="1 2" key="1">
    <citation type="submission" date="2014-02" db="EMBL/GenBank/DDBJ databases">
        <title>Transposable element dynamics among asymbiotic and ectomycorrhizal Amanita fungi.</title>
        <authorList>
            <consortium name="DOE Joint Genome Institute"/>
            <person name="Hess J."/>
            <person name="Skrede I."/>
            <person name="Wolfe B."/>
            <person name="LaButti K."/>
            <person name="Ohm R.A."/>
            <person name="Grigoriev I.V."/>
            <person name="Pringle A."/>
        </authorList>
    </citation>
    <scope>NUCLEOTIDE SEQUENCE [LARGE SCALE GENOMIC DNA]</scope>
    <source>
        <strain evidence="1 2">SKay4041</strain>
    </source>
</reference>
<dbReference type="AlphaFoldDB" id="A0A2A9N6S4"/>